<dbReference type="Gene3D" id="3.30.460.20">
    <property type="entry name" value="CorA soluble domain-like"/>
    <property type="match status" value="1"/>
</dbReference>
<dbReference type="PANTHER" id="PTHR46494:SF1">
    <property type="entry name" value="CORA FAMILY METAL ION TRANSPORTER (EUROFUNG)"/>
    <property type="match status" value="1"/>
</dbReference>
<comment type="caution">
    <text evidence="14">The sequence shown here is derived from an EMBL/GenBank/DDBJ whole genome shotgun (WGS) entry which is preliminary data.</text>
</comment>
<dbReference type="SUPFAM" id="SSF144083">
    <property type="entry name" value="Magnesium transport protein CorA, transmembrane region"/>
    <property type="match status" value="1"/>
</dbReference>
<dbReference type="Pfam" id="PF01544">
    <property type="entry name" value="CorA"/>
    <property type="match status" value="1"/>
</dbReference>
<feature type="coiled-coil region" evidence="13">
    <location>
        <begin position="148"/>
        <end position="175"/>
    </location>
</feature>
<proteinExistence type="inferred from homology"/>
<dbReference type="FunFam" id="1.20.58.340:FF:000004">
    <property type="entry name" value="Magnesium transport protein CorA"/>
    <property type="match status" value="1"/>
</dbReference>
<evidence type="ECO:0000256" key="7">
    <source>
        <dbReference type="ARBA" id="ARBA00022989"/>
    </source>
</evidence>
<keyword evidence="9 12" id="KW-0472">Membrane</keyword>
<dbReference type="GO" id="GO:0015095">
    <property type="term" value="F:magnesium ion transmembrane transporter activity"/>
    <property type="evidence" value="ECO:0007669"/>
    <property type="project" value="UniProtKB-UniRule"/>
</dbReference>
<dbReference type="InterPro" id="IPR045863">
    <property type="entry name" value="CorA_TM1_TM2"/>
</dbReference>
<gene>
    <name evidence="12 14" type="primary">corA</name>
    <name evidence="14" type="ORF">H1164_08730</name>
</gene>
<comment type="subcellular location">
    <subcellularLocation>
        <location evidence="1">Cell membrane</location>
        <topology evidence="1">Multi-pass membrane protein</topology>
    </subcellularLocation>
    <subcellularLocation>
        <location evidence="12">Membrane</location>
        <topology evidence="12">Multi-pass membrane protein</topology>
    </subcellularLocation>
</comment>
<comment type="similarity">
    <text evidence="2 12">Belongs to the CorA metal ion transporter (MIT) (TC 1.A.35) family.</text>
</comment>
<dbReference type="GO" id="GO:0015087">
    <property type="term" value="F:cobalt ion transmembrane transporter activity"/>
    <property type="evidence" value="ECO:0007669"/>
    <property type="project" value="UniProtKB-UniRule"/>
</dbReference>
<keyword evidence="15" id="KW-1185">Reference proteome</keyword>
<protein>
    <recommendedName>
        <fullName evidence="12">Magnesium transport protein CorA</fullName>
    </recommendedName>
</protein>
<dbReference type="InterPro" id="IPR004488">
    <property type="entry name" value="Mg/Co-transport_prot_CorA"/>
</dbReference>
<dbReference type="RefSeq" id="WP_052153976.1">
    <property type="nucleotide sequence ID" value="NZ_JACEIP010000011.1"/>
</dbReference>
<evidence type="ECO:0000256" key="2">
    <source>
        <dbReference type="ARBA" id="ARBA00009765"/>
    </source>
</evidence>
<sequence length="319" mass="38220">MIRTLVYTTDGKLLENIPPEEIQSLSFQWYWVDFNTPTMEEAHQLSRFPFHPLSVKECLHGLSRPKLEYYENYMFYTIHKLNPHTWTAEEIALFTGENFLVSFHYQEHEELNELWERLLSDDETRKKGISFFLYKVMDKVVDQYFPVAQKLEERIDELEAKTRRHSAKIHFLMNEVFTIRGQLLSLRHIVWPMRDLLYRILNSERVSLTAKDRPYYRNVYAHLEKLAAMIESSRELTADIRDNYLSLNAYRTNSIMMVLTVITVIFMPLTFIAGIYGMNFDYMPELHWHYGYFAVLGLMALIALLMYIWFKKKGWFNED</sequence>
<comment type="function">
    <text evidence="11">Mediates influx of magnesium ions. Alternates between open and closed states. Activated by low cytoplasmic Mg(2+) levels. Inactive when cytoplasmic Mg(2+) levels are high.</text>
</comment>
<dbReference type="NCBIfam" id="TIGR00383">
    <property type="entry name" value="corA"/>
    <property type="match status" value="1"/>
</dbReference>
<evidence type="ECO:0000256" key="9">
    <source>
        <dbReference type="ARBA" id="ARBA00023136"/>
    </source>
</evidence>
<evidence type="ECO:0000313" key="14">
    <source>
        <dbReference type="EMBL" id="MBA4542986.1"/>
    </source>
</evidence>
<keyword evidence="4 12" id="KW-1003">Cell membrane</keyword>
<keyword evidence="8 12" id="KW-0406">Ion transport</keyword>
<dbReference type="Gene3D" id="1.20.58.340">
    <property type="entry name" value="Magnesium transport protein CorA, transmembrane region"/>
    <property type="match status" value="2"/>
</dbReference>
<reference evidence="14 15" key="1">
    <citation type="submission" date="2020-07" db="EMBL/GenBank/DDBJ databases">
        <authorList>
            <person name="Feng H."/>
        </authorList>
    </citation>
    <scope>NUCLEOTIDE SEQUENCE [LARGE SCALE GENOMIC DNA]</scope>
    <source>
        <strain evidence="15">s-11</strain>
    </source>
</reference>
<dbReference type="SUPFAM" id="SSF143865">
    <property type="entry name" value="CorA soluble domain-like"/>
    <property type="match status" value="1"/>
</dbReference>
<keyword evidence="5 12" id="KW-0812">Transmembrane</keyword>
<evidence type="ECO:0000256" key="12">
    <source>
        <dbReference type="RuleBase" id="RU362010"/>
    </source>
</evidence>
<dbReference type="AlphaFoldDB" id="A0A7W2AHQ3"/>
<evidence type="ECO:0000256" key="1">
    <source>
        <dbReference type="ARBA" id="ARBA00004651"/>
    </source>
</evidence>
<name>A0A7W2AHQ3_9BACL</name>
<comment type="catalytic activity">
    <reaction evidence="10">
        <text>Mg(2+)(in) = Mg(2+)(out)</text>
        <dbReference type="Rhea" id="RHEA:29827"/>
        <dbReference type="ChEBI" id="CHEBI:18420"/>
    </reaction>
</comment>
<evidence type="ECO:0000256" key="10">
    <source>
        <dbReference type="ARBA" id="ARBA00034269"/>
    </source>
</evidence>
<feature type="transmembrane region" description="Helical" evidence="12">
    <location>
        <begin position="290"/>
        <end position="310"/>
    </location>
</feature>
<dbReference type="OrthoDB" id="9803416at2"/>
<dbReference type="GO" id="GO:0005886">
    <property type="term" value="C:plasma membrane"/>
    <property type="evidence" value="ECO:0007669"/>
    <property type="project" value="UniProtKB-SubCell"/>
</dbReference>
<keyword evidence="7 12" id="KW-1133">Transmembrane helix</keyword>
<evidence type="ECO:0000256" key="4">
    <source>
        <dbReference type="ARBA" id="ARBA00022475"/>
    </source>
</evidence>
<evidence type="ECO:0000256" key="8">
    <source>
        <dbReference type="ARBA" id="ARBA00023065"/>
    </source>
</evidence>
<accession>A0A7W2AHQ3</accession>
<dbReference type="GO" id="GO:0000287">
    <property type="term" value="F:magnesium ion binding"/>
    <property type="evidence" value="ECO:0007669"/>
    <property type="project" value="TreeGrafter"/>
</dbReference>
<dbReference type="CDD" id="cd12831">
    <property type="entry name" value="TmCorA-like_u2"/>
    <property type="match status" value="1"/>
</dbReference>
<organism evidence="14 15">
    <name type="scientific">Thermoactinomyces daqus</name>
    <dbReference type="NCBI Taxonomy" id="1329516"/>
    <lineage>
        <taxon>Bacteria</taxon>
        <taxon>Bacillati</taxon>
        <taxon>Bacillota</taxon>
        <taxon>Bacilli</taxon>
        <taxon>Bacillales</taxon>
        <taxon>Thermoactinomycetaceae</taxon>
        <taxon>Thermoactinomyces</taxon>
    </lineage>
</organism>
<dbReference type="InterPro" id="IPR002523">
    <property type="entry name" value="MgTranspt_CorA/ZnTranspt_ZntB"/>
</dbReference>
<keyword evidence="13" id="KW-0175">Coiled coil</keyword>
<evidence type="ECO:0000256" key="6">
    <source>
        <dbReference type="ARBA" id="ARBA00022842"/>
    </source>
</evidence>
<feature type="transmembrane region" description="Helical" evidence="12">
    <location>
        <begin position="255"/>
        <end position="278"/>
    </location>
</feature>
<dbReference type="Proteomes" id="UP000530514">
    <property type="component" value="Unassembled WGS sequence"/>
</dbReference>
<keyword evidence="3 12" id="KW-0813">Transport</keyword>
<dbReference type="InterPro" id="IPR045861">
    <property type="entry name" value="CorA_cytoplasmic_dom"/>
</dbReference>
<dbReference type="GO" id="GO:0050897">
    <property type="term" value="F:cobalt ion binding"/>
    <property type="evidence" value="ECO:0007669"/>
    <property type="project" value="TreeGrafter"/>
</dbReference>
<evidence type="ECO:0000256" key="5">
    <source>
        <dbReference type="ARBA" id="ARBA00022692"/>
    </source>
</evidence>
<keyword evidence="6 12" id="KW-0460">Magnesium</keyword>
<evidence type="ECO:0000256" key="11">
    <source>
        <dbReference type="ARBA" id="ARBA00045497"/>
    </source>
</evidence>
<dbReference type="EMBL" id="JACEIP010000011">
    <property type="protein sequence ID" value="MBA4542986.1"/>
    <property type="molecule type" value="Genomic_DNA"/>
</dbReference>
<evidence type="ECO:0000313" key="15">
    <source>
        <dbReference type="Proteomes" id="UP000530514"/>
    </source>
</evidence>
<evidence type="ECO:0000256" key="3">
    <source>
        <dbReference type="ARBA" id="ARBA00022448"/>
    </source>
</evidence>
<dbReference type="PANTHER" id="PTHR46494">
    <property type="entry name" value="CORA FAMILY METAL ION TRANSPORTER (EUROFUNG)"/>
    <property type="match status" value="1"/>
</dbReference>
<evidence type="ECO:0000256" key="13">
    <source>
        <dbReference type="SAM" id="Coils"/>
    </source>
</evidence>